<dbReference type="EMBL" id="CP011801">
    <property type="protein sequence ID" value="ALA58131.1"/>
    <property type="molecule type" value="Genomic_DNA"/>
</dbReference>
<dbReference type="KEGG" id="nmv:NITMOv2_1711"/>
<accession>A0A0K2GAY5</accession>
<reference evidence="1 2" key="1">
    <citation type="journal article" date="2015" name="Proc. Natl. Acad. Sci. U.S.A.">
        <title>Expanded metabolic versatility of ubiquitous nitrite-oxidizing bacteria from the genus Nitrospira.</title>
        <authorList>
            <person name="Koch H."/>
            <person name="Lucker S."/>
            <person name="Albertsen M."/>
            <person name="Kitzinger K."/>
            <person name="Herbold C."/>
            <person name="Spieck E."/>
            <person name="Nielsen P.H."/>
            <person name="Wagner M."/>
            <person name="Daims H."/>
        </authorList>
    </citation>
    <scope>NUCLEOTIDE SEQUENCE [LARGE SCALE GENOMIC DNA]</scope>
    <source>
        <strain evidence="1 2">NSP M-1</strain>
    </source>
</reference>
<dbReference type="STRING" id="42253.NITMOv2_1711"/>
<dbReference type="PATRIC" id="fig|42253.5.peg.1683"/>
<evidence type="ECO:0000313" key="2">
    <source>
        <dbReference type="Proteomes" id="UP000069205"/>
    </source>
</evidence>
<gene>
    <name evidence="1" type="ORF">NITMOv2_1711</name>
</gene>
<organism evidence="1 2">
    <name type="scientific">Nitrospira moscoviensis</name>
    <dbReference type="NCBI Taxonomy" id="42253"/>
    <lineage>
        <taxon>Bacteria</taxon>
        <taxon>Pseudomonadati</taxon>
        <taxon>Nitrospirota</taxon>
        <taxon>Nitrospiria</taxon>
        <taxon>Nitrospirales</taxon>
        <taxon>Nitrospiraceae</taxon>
        <taxon>Nitrospira</taxon>
    </lineage>
</organism>
<evidence type="ECO:0008006" key="3">
    <source>
        <dbReference type="Google" id="ProtNLM"/>
    </source>
</evidence>
<evidence type="ECO:0000313" key="1">
    <source>
        <dbReference type="EMBL" id="ALA58131.1"/>
    </source>
</evidence>
<sequence length="143" mass="15889">MATIAEVNSAPTSFEWQETHGLPLPASGILVFSYRRQLQYMNRRACDLIRCINHANEAPGLVLPSLLIDMCEEIRVCLDDRLRAQIREPFQVDRVVSEGGHRLLLRGYGLPGHASGAPPRAVILIDEMERTEDTVPPGDTDVA</sequence>
<dbReference type="AlphaFoldDB" id="A0A0K2GAY5"/>
<name>A0A0K2GAY5_NITMO</name>
<keyword evidence="2" id="KW-1185">Reference proteome</keyword>
<protein>
    <recommendedName>
        <fullName evidence="3">PAS domain-containing protein</fullName>
    </recommendedName>
</protein>
<proteinExistence type="predicted"/>
<dbReference type="RefSeq" id="WP_053379337.1">
    <property type="nucleotide sequence ID" value="NZ_CP011801.1"/>
</dbReference>
<dbReference type="Proteomes" id="UP000069205">
    <property type="component" value="Chromosome"/>
</dbReference>